<dbReference type="InParanoid" id="B9T2E1"/>
<evidence type="ECO:0000256" key="1">
    <source>
        <dbReference type="ARBA" id="ARBA00001936"/>
    </source>
</evidence>
<dbReference type="Gene3D" id="3.30.200.20">
    <property type="entry name" value="Phosphorylase Kinase, domain 1"/>
    <property type="match status" value="1"/>
</dbReference>
<evidence type="ECO:0000313" key="17">
    <source>
        <dbReference type="Proteomes" id="UP000008311"/>
    </source>
</evidence>
<evidence type="ECO:0000256" key="6">
    <source>
        <dbReference type="ARBA" id="ARBA00022741"/>
    </source>
</evidence>
<dbReference type="EMBL" id="EQ974376">
    <property type="protein sequence ID" value="EEF29974.1"/>
    <property type="molecule type" value="Genomic_DNA"/>
</dbReference>
<keyword evidence="6 12" id="KW-0547">Nucleotide-binding</keyword>
<dbReference type="GO" id="GO:0007165">
    <property type="term" value="P:signal transduction"/>
    <property type="evidence" value="ECO:0007669"/>
    <property type="project" value="InterPro"/>
</dbReference>
<keyword evidence="7 16" id="KW-0418">Kinase</keyword>
<feature type="compositionally biased region" description="Basic and acidic residues" evidence="13">
    <location>
        <begin position="500"/>
        <end position="511"/>
    </location>
</feature>
<dbReference type="PANTHER" id="PTHR43895:SF123">
    <property type="entry name" value="NON-SPECIFIC SERINE_THREONINE PROTEIN KINASE"/>
    <property type="match status" value="1"/>
</dbReference>
<dbReference type="InterPro" id="IPR017441">
    <property type="entry name" value="Protein_kinase_ATP_BS"/>
</dbReference>
<feature type="region of interest" description="Disordered" evidence="13">
    <location>
        <begin position="498"/>
        <end position="524"/>
    </location>
</feature>
<keyword evidence="8 12" id="KW-0067">ATP-binding</keyword>
<feature type="domain" description="Protein kinase" evidence="14">
    <location>
        <begin position="66"/>
        <end position="318"/>
    </location>
</feature>
<evidence type="ECO:0000259" key="14">
    <source>
        <dbReference type="PROSITE" id="PS50011"/>
    </source>
</evidence>
<comment type="similarity">
    <text evidence="2">Belongs to the protein kinase superfamily. CAMK Ser/Thr protein kinase family. SNF1 subfamily.</text>
</comment>
<dbReference type="GO" id="GO:0004674">
    <property type="term" value="F:protein serine/threonine kinase activity"/>
    <property type="evidence" value="ECO:0000318"/>
    <property type="project" value="GO_Central"/>
</dbReference>
<dbReference type="CDD" id="cd12195">
    <property type="entry name" value="CIPK_C"/>
    <property type="match status" value="1"/>
</dbReference>
<gene>
    <name evidence="16" type="ORF">RCOM_0078150</name>
</gene>
<dbReference type="Proteomes" id="UP000008311">
    <property type="component" value="Unassembled WGS sequence"/>
</dbReference>
<dbReference type="SUPFAM" id="SSF56112">
    <property type="entry name" value="Protein kinase-like (PK-like)"/>
    <property type="match status" value="1"/>
</dbReference>
<sequence length="524" mass="59411">MAAVRNKHELSPKPRIQGTAYIKNICEEYKYHNPQEAGIKQRIKEYFGKKNGCYMKMGFANNIGKYHLGRTIGEGTFAKVKLAVDSITAHYVAIKIIDKHMAVESNLKSQVQREIRNMKLLNHPNIVRIHEVIGTKTKIYIVMEYVSGGQLSDKLSYSKKLNESEARKMFQQLIDAVDYCHNRGVYHRDLKPENLLLDNHGRLKVSDFGLSALHKHGDILTTACGSPCYVAPELLTNKGYDGAAADVWSCGVILFELLAGYLPFDDCNLIQLYKKISQAEYTCPPWFTRRQKKLISRILDPNPKTRITIPEIMEDSWFQMDYMPACGYESDDKICLNDVNAAFDVIQDEAAETKMPKSSSFINAFQLIAMSHDLDLSGLFEEQEDKKQRTRLGSKHTVNETIKKIEAVAMDASLSVERMNNFKMTMHKQKMTRCSRSCYDLSAEVIEVAPTNCVVEISKSAAELRMYTEFCKSLSSLLTENSSASLQKQELKDIGITSRKTQEIGSSEKKNSRVNIHLRGYSSS</sequence>
<evidence type="ECO:0000256" key="13">
    <source>
        <dbReference type="SAM" id="MobiDB-lite"/>
    </source>
</evidence>
<accession>B9T2E1</accession>
<dbReference type="AlphaFoldDB" id="B9T2E1"/>
<comment type="catalytic activity">
    <reaction evidence="11">
        <text>L-seryl-[protein] + ATP = O-phospho-L-seryl-[protein] + ADP + H(+)</text>
        <dbReference type="Rhea" id="RHEA:17989"/>
        <dbReference type="Rhea" id="RHEA-COMP:9863"/>
        <dbReference type="Rhea" id="RHEA-COMP:11604"/>
        <dbReference type="ChEBI" id="CHEBI:15378"/>
        <dbReference type="ChEBI" id="CHEBI:29999"/>
        <dbReference type="ChEBI" id="CHEBI:30616"/>
        <dbReference type="ChEBI" id="CHEBI:83421"/>
        <dbReference type="ChEBI" id="CHEBI:456216"/>
        <dbReference type="EC" id="2.7.11.1"/>
    </reaction>
</comment>
<dbReference type="SMART" id="SM00220">
    <property type="entry name" value="S_TKc"/>
    <property type="match status" value="1"/>
</dbReference>
<evidence type="ECO:0000256" key="5">
    <source>
        <dbReference type="ARBA" id="ARBA00022679"/>
    </source>
</evidence>
<feature type="domain" description="NAF" evidence="15">
    <location>
        <begin position="357"/>
        <end position="381"/>
    </location>
</feature>
<name>B9T2E1_RICCO</name>
<keyword evidence="5 16" id="KW-0808">Transferase</keyword>
<dbReference type="InterPro" id="IPR018451">
    <property type="entry name" value="NAF/FISL_domain"/>
</dbReference>
<dbReference type="EC" id="2.7.11.1" evidence="3"/>
<evidence type="ECO:0000256" key="12">
    <source>
        <dbReference type="PROSITE-ProRule" id="PRU10141"/>
    </source>
</evidence>
<dbReference type="Pfam" id="PF00069">
    <property type="entry name" value="Pkinase"/>
    <property type="match status" value="1"/>
</dbReference>
<evidence type="ECO:0000256" key="3">
    <source>
        <dbReference type="ARBA" id="ARBA00012513"/>
    </source>
</evidence>
<comment type="cofactor">
    <cofactor evidence="1">
        <name>Mn(2+)</name>
        <dbReference type="ChEBI" id="CHEBI:29035"/>
    </cofactor>
</comment>
<dbReference type="InterPro" id="IPR000719">
    <property type="entry name" value="Prot_kinase_dom"/>
</dbReference>
<evidence type="ECO:0000313" key="16">
    <source>
        <dbReference type="EMBL" id="EEF29974.1"/>
    </source>
</evidence>
<evidence type="ECO:0000256" key="10">
    <source>
        <dbReference type="ARBA" id="ARBA00047899"/>
    </source>
</evidence>
<protein>
    <recommendedName>
        <fullName evidence="3">non-specific serine/threonine protein kinase</fullName>
        <ecNumber evidence="3">2.7.11.1</ecNumber>
    </recommendedName>
</protein>
<feature type="binding site" evidence="12">
    <location>
        <position position="95"/>
    </location>
    <ligand>
        <name>ATP</name>
        <dbReference type="ChEBI" id="CHEBI:30616"/>
    </ligand>
</feature>
<comment type="catalytic activity">
    <reaction evidence="10">
        <text>L-threonyl-[protein] + ATP = O-phospho-L-threonyl-[protein] + ADP + H(+)</text>
        <dbReference type="Rhea" id="RHEA:46608"/>
        <dbReference type="Rhea" id="RHEA-COMP:11060"/>
        <dbReference type="Rhea" id="RHEA-COMP:11605"/>
        <dbReference type="ChEBI" id="CHEBI:15378"/>
        <dbReference type="ChEBI" id="CHEBI:30013"/>
        <dbReference type="ChEBI" id="CHEBI:30616"/>
        <dbReference type="ChEBI" id="CHEBI:61977"/>
        <dbReference type="ChEBI" id="CHEBI:456216"/>
        <dbReference type="EC" id="2.7.11.1"/>
    </reaction>
</comment>
<dbReference type="Pfam" id="PF03822">
    <property type="entry name" value="NAF"/>
    <property type="match status" value="1"/>
</dbReference>
<keyword evidence="17" id="KW-1185">Reference proteome</keyword>
<dbReference type="InterPro" id="IPR004041">
    <property type="entry name" value="NAF_dom"/>
</dbReference>
<evidence type="ECO:0000256" key="8">
    <source>
        <dbReference type="ARBA" id="ARBA00022840"/>
    </source>
</evidence>
<dbReference type="PROSITE" id="PS00107">
    <property type="entry name" value="PROTEIN_KINASE_ATP"/>
    <property type="match status" value="1"/>
</dbReference>
<evidence type="ECO:0000259" key="15">
    <source>
        <dbReference type="PROSITE" id="PS50816"/>
    </source>
</evidence>
<reference evidence="17" key="1">
    <citation type="journal article" date="2010" name="Nat. Biotechnol.">
        <title>Draft genome sequence of the oilseed species Ricinus communis.</title>
        <authorList>
            <person name="Chan A.P."/>
            <person name="Crabtree J."/>
            <person name="Zhao Q."/>
            <person name="Lorenzi H."/>
            <person name="Orvis J."/>
            <person name="Puiu D."/>
            <person name="Melake-Berhan A."/>
            <person name="Jones K.M."/>
            <person name="Redman J."/>
            <person name="Chen G."/>
            <person name="Cahoon E.B."/>
            <person name="Gedil M."/>
            <person name="Stanke M."/>
            <person name="Haas B.J."/>
            <person name="Wortman J.R."/>
            <person name="Fraser-Liggett C.M."/>
            <person name="Ravel J."/>
            <person name="Rabinowicz P.D."/>
        </authorList>
    </citation>
    <scope>NUCLEOTIDE SEQUENCE [LARGE SCALE GENOMIC DNA]</scope>
    <source>
        <strain evidence="17">cv. Hale</strain>
    </source>
</reference>
<dbReference type="PROSITE" id="PS50816">
    <property type="entry name" value="NAF"/>
    <property type="match status" value="1"/>
</dbReference>
<keyword evidence="9" id="KW-0464">Manganese</keyword>
<dbReference type="InterPro" id="IPR008271">
    <property type="entry name" value="Ser/Thr_kinase_AS"/>
</dbReference>
<dbReference type="FunFam" id="1.10.510.10:FF:000279">
    <property type="entry name" value="Non-specific serine/threonine protein kinase"/>
    <property type="match status" value="1"/>
</dbReference>
<proteinExistence type="inferred from homology"/>
<dbReference type="InterPro" id="IPR011009">
    <property type="entry name" value="Kinase-like_dom_sf"/>
</dbReference>
<dbReference type="Gene3D" id="1.10.510.10">
    <property type="entry name" value="Transferase(Phosphotransferase) domain 1"/>
    <property type="match status" value="1"/>
</dbReference>
<organism evidence="16 17">
    <name type="scientific">Ricinus communis</name>
    <name type="common">Castor bean</name>
    <dbReference type="NCBI Taxonomy" id="3988"/>
    <lineage>
        <taxon>Eukaryota</taxon>
        <taxon>Viridiplantae</taxon>
        <taxon>Streptophyta</taxon>
        <taxon>Embryophyta</taxon>
        <taxon>Tracheophyta</taxon>
        <taxon>Spermatophyta</taxon>
        <taxon>Magnoliopsida</taxon>
        <taxon>eudicotyledons</taxon>
        <taxon>Gunneridae</taxon>
        <taxon>Pentapetalae</taxon>
        <taxon>rosids</taxon>
        <taxon>fabids</taxon>
        <taxon>Malpighiales</taxon>
        <taxon>Euphorbiaceae</taxon>
        <taxon>Acalyphoideae</taxon>
        <taxon>Acalypheae</taxon>
        <taxon>Ricinus</taxon>
    </lineage>
</organism>
<dbReference type="PROSITE" id="PS50011">
    <property type="entry name" value="PROTEIN_KINASE_DOM"/>
    <property type="match status" value="1"/>
</dbReference>
<dbReference type="Gene3D" id="3.30.310.80">
    <property type="entry name" value="Kinase associated domain 1, KA1"/>
    <property type="match status" value="1"/>
</dbReference>
<evidence type="ECO:0000256" key="2">
    <source>
        <dbReference type="ARBA" id="ARBA00006234"/>
    </source>
</evidence>
<evidence type="ECO:0000256" key="7">
    <source>
        <dbReference type="ARBA" id="ARBA00022777"/>
    </source>
</evidence>
<dbReference type="STRING" id="3988.B9T2E1"/>
<dbReference type="GO" id="GO:0106310">
    <property type="term" value="F:protein serine kinase activity"/>
    <property type="evidence" value="ECO:0007669"/>
    <property type="project" value="RHEA"/>
</dbReference>
<dbReference type="PANTHER" id="PTHR43895">
    <property type="entry name" value="CALCIUM/CALMODULIN-DEPENDENT PROTEIN KINASE KINASE-RELATED"/>
    <property type="match status" value="1"/>
</dbReference>
<evidence type="ECO:0000256" key="11">
    <source>
        <dbReference type="ARBA" id="ARBA00048679"/>
    </source>
</evidence>
<dbReference type="PROSITE" id="PS00108">
    <property type="entry name" value="PROTEIN_KINASE_ST"/>
    <property type="match status" value="1"/>
</dbReference>
<dbReference type="FunFam" id="3.30.310.80:FF:000005">
    <property type="entry name" value="Non-specific serine/threonine protein kinase"/>
    <property type="match status" value="1"/>
</dbReference>
<evidence type="ECO:0000256" key="9">
    <source>
        <dbReference type="ARBA" id="ARBA00023211"/>
    </source>
</evidence>
<evidence type="ECO:0000256" key="4">
    <source>
        <dbReference type="ARBA" id="ARBA00022527"/>
    </source>
</evidence>
<dbReference type="FunCoup" id="B9T2E1">
    <property type="interactions" value="251"/>
</dbReference>
<dbReference type="eggNOG" id="KOG0583">
    <property type="taxonomic scope" value="Eukaryota"/>
</dbReference>
<keyword evidence="4" id="KW-0723">Serine/threonine-protein kinase</keyword>
<dbReference type="FunFam" id="3.30.200.20:FF:000096">
    <property type="entry name" value="Non-specific serine/threonine protein kinase"/>
    <property type="match status" value="1"/>
</dbReference>
<dbReference type="GO" id="GO:0005524">
    <property type="term" value="F:ATP binding"/>
    <property type="evidence" value="ECO:0007669"/>
    <property type="project" value="UniProtKB-UniRule"/>
</dbReference>